<dbReference type="AlphaFoldDB" id="A0A8V0YFA9"/>
<organism evidence="3 4">
    <name type="scientific">Gallus gallus</name>
    <name type="common">Chicken</name>
    <dbReference type="NCBI Taxonomy" id="9031"/>
    <lineage>
        <taxon>Eukaryota</taxon>
        <taxon>Metazoa</taxon>
        <taxon>Chordata</taxon>
        <taxon>Craniata</taxon>
        <taxon>Vertebrata</taxon>
        <taxon>Euteleostomi</taxon>
        <taxon>Archelosauria</taxon>
        <taxon>Archosauria</taxon>
        <taxon>Dinosauria</taxon>
        <taxon>Saurischia</taxon>
        <taxon>Theropoda</taxon>
        <taxon>Coelurosauria</taxon>
        <taxon>Aves</taxon>
        <taxon>Neognathae</taxon>
        <taxon>Galloanserae</taxon>
        <taxon>Galliformes</taxon>
        <taxon>Phasianidae</taxon>
        <taxon>Phasianinae</taxon>
        <taxon>Gallus</taxon>
    </lineage>
</organism>
<dbReference type="SUPFAM" id="SSF48726">
    <property type="entry name" value="Immunoglobulin"/>
    <property type="match status" value="1"/>
</dbReference>
<dbReference type="InterPro" id="IPR013106">
    <property type="entry name" value="Ig_V-set"/>
</dbReference>
<dbReference type="FunCoup" id="A0A8V0YFA9">
    <property type="interactions" value="128"/>
</dbReference>
<sequence>MGNILTGTLFSPRFPSAKPPQPSLLSSSQGLHYFKKEKAMTGQDFLSLYREPPAFKFHLHLSSKNWAEVLQTGKHSQKNKAQSLLHLSCWSTKTEALKIVWSLINGAAVAVPDVAVTCFEEALLSCKVLQDSSIAYQAVSWYKMAGVGDRIAWKVLDVESRHPKGLGGSLELSNTTFQLRIRNATSQDSGTYKCALGEQRGDHNLSGIITLKVTGCPRIEDEKLKKYKTELFMLTCLGIFYLLLIFFTCTCLRKESMSPSDKSRRDSKRTLTLINAHEMTTLRVLNSGSTCKSGLTSSSI</sequence>
<feature type="transmembrane region" description="Helical" evidence="1">
    <location>
        <begin position="231"/>
        <end position="252"/>
    </location>
</feature>
<protein>
    <submittedName>
        <fullName evidence="3">CD83 molecule</fullName>
    </submittedName>
</protein>
<accession>A0A8V0YFA9</accession>
<keyword evidence="4" id="KW-1185">Reference proteome</keyword>
<dbReference type="Pfam" id="PF07686">
    <property type="entry name" value="V-set"/>
    <property type="match status" value="1"/>
</dbReference>
<dbReference type="SMART" id="SM00406">
    <property type="entry name" value="IGv"/>
    <property type="match status" value="1"/>
</dbReference>
<dbReference type="InterPro" id="IPR003599">
    <property type="entry name" value="Ig_sub"/>
</dbReference>
<dbReference type="InterPro" id="IPR013783">
    <property type="entry name" value="Ig-like_fold"/>
</dbReference>
<evidence type="ECO:0000313" key="3">
    <source>
        <dbReference type="Ensembl" id="ENSGALP00010014670.1"/>
    </source>
</evidence>
<dbReference type="GeneTree" id="ENSGT00390000007302"/>
<dbReference type="SMART" id="SM00409">
    <property type="entry name" value="IG"/>
    <property type="match status" value="1"/>
</dbReference>
<name>A0A8V0YFA9_CHICK</name>
<dbReference type="Gene3D" id="2.60.40.10">
    <property type="entry name" value="Immunoglobulins"/>
    <property type="match status" value="1"/>
</dbReference>
<dbReference type="PANTHER" id="PTHR15193:SF1">
    <property type="entry name" value="CD83 ANTIGEN"/>
    <property type="match status" value="1"/>
</dbReference>
<dbReference type="PROSITE" id="PS50835">
    <property type="entry name" value="IG_LIKE"/>
    <property type="match status" value="1"/>
</dbReference>
<evidence type="ECO:0000313" key="4">
    <source>
        <dbReference type="Proteomes" id="UP000000539"/>
    </source>
</evidence>
<reference evidence="3" key="2">
    <citation type="submission" date="2025-08" db="UniProtKB">
        <authorList>
            <consortium name="Ensembl"/>
        </authorList>
    </citation>
    <scope>IDENTIFICATION</scope>
    <source>
        <strain evidence="3">broiler</strain>
    </source>
</reference>
<dbReference type="Ensembl" id="ENSGALT00010026023.1">
    <property type="protein sequence ID" value="ENSGALP00010014670.1"/>
    <property type="gene ID" value="ENSGALG00010010874.1"/>
</dbReference>
<feature type="domain" description="Ig-like" evidence="2">
    <location>
        <begin position="124"/>
        <end position="210"/>
    </location>
</feature>
<dbReference type="InterPro" id="IPR036179">
    <property type="entry name" value="Ig-like_dom_sf"/>
</dbReference>
<dbReference type="InterPro" id="IPR007110">
    <property type="entry name" value="Ig-like_dom"/>
</dbReference>
<evidence type="ECO:0000259" key="2">
    <source>
        <dbReference type="PROSITE" id="PS50835"/>
    </source>
</evidence>
<evidence type="ECO:0000256" key="1">
    <source>
        <dbReference type="SAM" id="Phobius"/>
    </source>
</evidence>
<dbReference type="PANTHER" id="PTHR15193">
    <property type="entry name" value="CD83 ANTIGEN"/>
    <property type="match status" value="1"/>
</dbReference>
<proteinExistence type="predicted"/>
<dbReference type="OrthoDB" id="9422899at2759"/>
<gene>
    <name evidence="3" type="primary">CD83</name>
</gene>
<keyword evidence="1" id="KW-0812">Transmembrane</keyword>
<reference evidence="3" key="1">
    <citation type="submission" date="2020-11" db="EMBL/GenBank/DDBJ databases">
        <title>Gallus gallus (Chicken) genome, bGalGal1, GRCg7b, maternal haplotype autosomes + Z &amp; W.</title>
        <authorList>
            <person name="Warren W."/>
            <person name="Formenti G."/>
            <person name="Fedrigo O."/>
            <person name="Haase B."/>
            <person name="Mountcastle J."/>
            <person name="Balacco J."/>
            <person name="Tracey A."/>
            <person name="Schneider V."/>
            <person name="Okimoto R."/>
            <person name="Cheng H."/>
            <person name="Hawken R."/>
            <person name="Howe K."/>
            <person name="Jarvis E.D."/>
        </authorList>
    </citation>
    <scope>NUCLEOTIDE SEQUENCE [LARGE SCALE GENOMIC DNA]</scope>
    <source>
        <strain evidence="3">Broiler</strain>
    </source>
</reference>
<keyword evidence="1" id="KW-1133">Transmembrane helix</keyword>
<dbReference type="Proteomes" id="UP000000539">
    <property type="component" value="Chromosome 2"/>
</dbReference>
<keyword evidence="1" id="KW-0472">Membrane</keyword>
<reference evidence="3" key="3">
    <citation type="submission" date="2025-09" db="UniProtKB">
        <authorList>
            <consortium name="Ensembl"/>
        </authorList>
    </citation>
    <scope>IDENTIFICATION</scope>
    <source>
        <strain evidence="3">broiler</strain>
    </source>
</reference>